<evidence type="ECO:0000259" key="2">
    <source>
        <dbReference type="Pfam" id="PF03470"/>
    </source>
</evidence>
<dbReference type="InterPro" id="IPR005381">
    <property type="entry name" value="Znf-XS_domain"/>
</dbReference>
<dbReference type="AlphaFoldDB" id="A0A3B6JQX7"/>
<dbReference type="EnsemblPlants" id="TraesCS4D02G334100.1">
    <property type="protein sequence ID" value="TraesCS4D02G334100.1"/>
    <property type="gene ID" value="TraesCS4D02G334100"/>
</dbReference>
<reference evidence="3" key="2">
    <citation type="submission" date="2018-10" db="UniProtKB">
        <authorList>
            <consortium name="EnsemblPlants"/>
        </authorList>
    </citation>
    <scope>IDENTIFICATION</scope>
</reference>
<dbReference type="Gramene" id="TraesCLE_scaffold_056015_01G000100.1">
    <property type="protein sequence ID" value="TraesCLE_scaffold_056015_01G000100.1"/>
    <property type="gene ID" value="TraesCLE_scaffold_056015_01G000100"/>
</dbReference>
<dbReference type="Pfam" id="PF03470">
    <property type="entry name" value="zf-XS"/>
    <property type="match status" value="1"/>
</dbReference>
<dbReference type="Gramene" id="TraesWEE_scaffold_054788_01G000100.1">
    <property type="protein sequence ID" value="TraesWEE_scaffold_054788_01G000100.1"/>
    <property type="gene ID" value="TraesWEE_scaffold_054788_01G000100"/>
</dbReference>
<dbReference type="Gramene" id="TraesCS4D02G334100.1">
    <property type="protein sequence ID" value="TraesCS4D02G334100.1"/>
    <property type="gene ID" value="TraesCS4D02G334100"/>
</dbReference>
<feature type="compositionally biased region" description="Basic and acidic residues" evidence="1">
    <location>
        <begin position="1"/>
        <end position="25"/>
    </location>
</feature>
<gene>
    <name evidence="3" type="primary">LOC123100535</name>
</gene>
<feature type="domain" description="Zinc finger-XS" evidence="2">
    <location>
        <begin position="73"/>
        <end position="113"/>
    </location>
</feature>
<name>A0A3B6JQX7_WHEAT</name>
<dbReference type="GO" id="GO:0031047">
    <property type="term" value="P:regulatory ncRNA-mediated gene silencing"/>
    <property type="evidence" value="ECO:0007669"/>
    <property type="project" value="InterPro"/>
</dbReference>
<feature type="compositionally biased region" description="Acidic residues" evidence="1">
    <location>
        <begin position="26"/>
        <end position="41"/>
    </location>
</feature>
<keyword evidence="4" id="KW-1185">Reference proteome</keyword>
<evidence type="ECO:0000256" key="1">
    <source>
        <dbReference type="SAM" id="MobiDB-lite"/>
    </source>
</evidence>
<evidence type="ECO:0000313" key="3">
    <source>
        <dbReference type="EnsemblPlants" id="TraesCS4D02G334100.1"/>
    </source>
</evidence>
<dbReference type="Proteomes" id="UP000019116">
    <property type="component" value="Chromosome 4D"/>
</dbReference>
<reference evidence="3" key="1">
    <citation type="submission" date="2018-08" db="EMBL/GenBank/DDBJ databases">
        <authorList>
            <person name="Rossello M."/>
        </authorList>
    </citation>
    <scope>NUCLEOTIDE SEQUENCE [LARGE SCALE GENOMIC DNA]</scope>
    <source>
        <strain evidence="3">cv. Chinese Spring</strain>
    </source>
</reference>
<accession>A0A3B6JQX7</accession>
<evidence type="ECO:0000313" key="4">
    <source>
        <dbReference type="Proteomes" id="UP000019116"/>
    </source>
</evidence>
<feature type="region of interest" description="Disordered" evidence="1">
    <location>
        <begin position="1"/>
        <end position="41"/>
    </location>
</feature>
<organism evidence="3">
    <name type="scientific">Triticum aestivum</name>
    <name type="common">Wheat</name>
    <dbReference type="NCBI Taxonomy" id="4565"/>
    <lineage>
        <taxon>Eukaryota</taxon>
        <taxon>Viridiplantae</taxon>
        <taxon>Streptophyta</taxon>
        <taxon>Embryophyta</taxon>
        <taxon>Tracheophyta</taxon>
        <taxon>Spermatophyta</taxon>
        <taxon>Magnoliopsida</taxon>
        <taxon>Liliopsida</taxon>
        <taxon>Poales</taxon>
        <taxon>Poaceae</taxon>
        <taxon>BOP clade</taxon>
        <taxon>Pooideae</taxon>
        <taxon>Triticodae</taxon>
        <taxon>Triticeae</taxon>
        <taxon>Triticinae</taxon>
        <taxon>Triticum</taxon>
    </lineage>
</organism>
<protein>
    <recommendedName>
        <fullName evidence="2">Zinc finger-XS domain-containing protein</fullName>
    </recommendedName>
</protein>
<dbReference type="RefSeq" id="XP_044378385.1">
    <property type="nucleotide sequence ID" value="XM_044522450.1"/>
</dbReference>
<proteinExistence type="predicted"/>
<dbReference type="GeneID" id="123100535"/>
<sequence>MNHTPPHNEEDAGNKRKLDIARFDDPSDSDDDEEYNSGDEVEEWNHKSFIEHEANKIREKGKAAYYKWGKFRCPYCTTKPIPKDGLYEHLMSHARGLAKSGSDVKIRAEHAALLKAVGPI</sequence>